<accession>A0AC35GRV9</accession>
<proteinExistence type="predicted"/>
<dbReference type="Proteomes" id="UP000887580">
    <property type="component" value="Unplaced"/>
</dbReference>
<reference evidence="2" key="1">
    <citation type="submission" date="2022-11" db="UniProtKB">
        <authorList>
            <consortium name="WormBaseParasite"/>
        </authorList>
    </citation>
    <scope>IDENTIFICATION</scope>
</reference>
<protein>
    <submittedName>
        <fullName evidence="2">Phosphatidylinositol-4,5-bisphosphate 4-phosphatase</fullName>
    </submittedName>
</protein>
<organism evidence="1 2">
    <name type="scientific">Panagrolaimus sp. PS1159</name>
    <dbReference type="NCBI Taxonomy" id="55785"/>
    <lineage>
        <taxon>Eukaryota</taxon>
        <taxon>Metazoa</taxon>
        <taxon>Ecdysozoa</taxon>
        <taxon>Nematoda</taxon>
        <taxon>Chromadorea</taxon>
        <taxon>Rhabditida</taxon>
        <taxon>Tylenchina</taxon>
        <taxon>Panagrolaimomorpha</taxon>
        <taxon>Panagrolaimoidea</taxon>
        <taxon>Panagrolaimidae</taxon>
        <taxon>Panagrolaimus</taxon>
    </lineage>
</organism>
<evidence type="ECO:0000313" key="2">
    <source>
        <dbReference type="WBParaSite" id="PS1159_v2.g7899.t1"/>
    </source>
</evidence>
<sequence length="439" mass="48735">MASNSENQPLLSGSLAESQLDHGGYGDNSHMEPISVNPEQVADVTEATQDTGPSVTCRVCESEISLDGRMLNHVVRCGRCNEATPIRAAPPGKKYVRCPCHCLLICKASSSRIACPRDNCRRVITLGPSGPVGTAIRAPAGTCRVQCCECQEIFMFNTLNNTSANCPHCRTISSVGTRYKRARASIYFFFLILAAGFGIGLTVSISHGVTGGWFAVMLTIALYGVAAMMLYKCIYFLRMKVSQVLGPRVKVFFTLLTSLSVMGFCLCCCYKYHCLNIPFICWQRNILFFLLISLLQSLFLLPYFYLNFNMFEKLYVSGYTEFGQTISQCLKDGKQVFIYFVGDRVDGKSWCPDCVKSDSYMNDVVQKASSIDAKKPRVFIECLVGNREEWKNPVNPFRKELGLKSIPSFMEYGNKVLDEDELTPESALKTLSDVTGGTV</sequence>
<evidence type="ECO:0000313" key="1">
    <source>
        <dbReference type="Proteomes" id="UP000887580"/>
    </source>
</evidence>
<name>A0AC35GRV9_9BILA</name>
<dbReference type="WBParaSite" id="PS1159_v2.g7899.t1">
    <property type="protein sequence ID" value="PS1159_v2.g7899.t1"/>
    <property type="gene ID" value="PS1159_v2.g7899"/>
</dbReference>